<dbReference type="Gene3D" id="3.90.320.10">
    <property type="match status" value="1"/>
</dbReference>
<dbReference type="EMBL" id="LR798289">
    <property type="protein sequence ID" value="CAB5220815.1"/>
    <property type="molecule type" value="Genomic_DNA"/>
</dbReference>
<accession>A0A6J7WVG5</accession>
<evidence type="ECO:0000259" key="1">
    <source>
        <dbReference type="Pfam" id="PF12705"/>
    </source>
</evidence>
<protein>
    <submittedName>
        <fullName evidence="2">PD-(D/E)XK nuclease superfamily</fullName>
    </submittedName>
</protein>
<dbReference type="InterPro" id="IPR011604">
    <property type="entry name" value="PDDEXK-like_dom_sf"/>
</dbReference>
<dbReference type="InterPro" id="IPR038726">
    <property type="entry name" value="PDDEXK_AddAB-type"/>
</dbReference>
<evidence type="ECO:0000313" key="2">
    <source>
        <dbReference type="EMBL" id="CAB5220815.1"/>
    </source>
</evidence>
<dbReference type="Pfam" id="PF12705">
    <property type="entry name" value="PDDEXK_1"/>
    <property type="match status" value="1"/>
</dbReference>
<name>A0A6J7WVG5_9CAUD</name>
<gene>
    <name evidence="2" type="ORF">UFOVP357_33</name>
</gene>
<organism evidence="2">
    <name type="scientific">uncultured Caudovirales phage</name>
    <dbReference type="NCBI Taxonomy" id="2100421"/>
    <lineage>
        <taxon>Viruses</taxon>
        <taxon>Duplodnaviria</taxon>
        <taxon>Heunggongvirae</taxon>
        <taxon>Uroviricota</taxon>
        <taxon>Caudoviricetes</taxon>
        <taxon>Peduoviridae</taxon>
        <taxon>Maltschvirus</taxon>
        <taxon>Maltschvirus maltsch</taxon>
    </lineage>
</organism>
<proteinExistence type="predicted"/>
<sequence length="306" mass="34376">MPLVGLISADGTSDQPEGQGHCSFDFALELAKDRHEAFPYPYPLVKGIIDGVQNRGEYISATSILHCLRADFLKRRTPFYQSIEALYPAFRGTLFHSLMEKNVPENGRIEEKVKRIHRGIEIGGTFDSLLTFRDNDDNERFILQDWKTTDNLPKYGAYPSHVAQVNIYRWLLGLDPEKTTLEVHYFSMKGHKSCPLRESTTRGGRTSTSQYWSDEQVEAYLDDRLVKLKASLESGIPMPYAMVTEEEKWECAYCPVRQECATGANAESEAIWRKNAGLPPTGAAGEDSTAWLALTDSVAARLGVSK</sequence>
<feature type="domain" description="PD-(D/E)XK endonuclease-like" evidence="1">
    <location>
        <begin position="119"/>
        <end position="260"/>
    </location>
</feature>
<reference evidence="2" key="1">
    <citation type="submission" date="2020-05" db="EMBL/GenBank/DDBJ databases">
        <authorList>
            <person name="Chiriac C."/>
            <person name="Salcher M."/>
            <person name="Ghai R."/>
            <person name="Kavagutti S V."/>
        </authorList>
    </citation>
    <scope>NUCLEOTIDE SEQUENCE</scope>
</reference>